<comment type="similarity">
    <text evidence="1">Belongs to the NAD(P)H dehydrogenase (quinone) family.</text>
</comment>
<dbReference type="Pfam" id="PF02525">
    <property type="entry name" value="Flavodoxin_2"/>
    <property type="match status" value="1"/>
</dbReference>
<dbReference type="AlphaFoldDB" id="A0A7Y9LT78"/>
<keyword evidence="2 4" id="KW-0560">Oxidoreductase</keyword>
<reference evidence="4 5" key="1">
    <citation type="submission" date="2020-07" db="EMBL/GenBank/DDBJ databases">
        <title>Sequencing the genomes of 1000 actinobacteria strains.</title>
        <authorList>
            <person name="Klenk H.-P."/>
        </authorList>
    </citation>
    <scope>NUCLEOTIDE SEQUENCE [LARGE SCALE GENOMIC DNA]</scope>
    <source>
        <strain evidence="4 5">DSM 102047</strain>
    </source>
</reference>
<comment type="caution">
    <text evidence="4">The sequence shown here is derived from an EMBL/GenBank/DDBJ whole genome shotgun (WGS) entry which is preliminary data.</text>
</comment>
<dbReference type="InterPro" id="IPR003680">
    <property type="entry name" value="Flavodoxin_fold"/>
</dbReference>
<dbReference type="EMBL" id="JACBYQ010000001">
    <property type="protein sequence ID" value="NYE95147.1"/>
    <property type="molecule type" value="Genomic_DNA"/>
</dbReference>
<evidence type="ECO:0000259" key="3">
    <source>
        <dbReference type="Pfam" id="PF02525"/>
    </source>
</evidence>
<dbReference type="PANTHER" id="PTHR10204">
    <property type="entry name" value="NAD P H OXIDOREDUCTASE-RELATED"/>
    <property type="match status" value="1"/>
</dbReference>
<proteinExistence type="inferred from homology"/>
<keyword evidence="5" id="KW-1185">Reference proteome</keyword>
<evidence type="ECO:0000313" key="4">
    <source>
        <dbReference type="EMBL" id="NYE95147.1"/>
    </source>
</evidence>
<gene>
    <name evidence="4" type="ORF">FHU41_001368</name>
</gene>
<dbReference type="Gene3D" id="3.40.50.360">
    <property type="match status" value="1"/>
</dbReference>
<dbReference type="SUPFAM" id="SSF52218">
    <property type="entry name" value="Flavoproteins"/>
    <property type="match status" value="1"/>
</dbReference>
<sequence>MTTPEHVLVVFCHPLEDSFGAALLEQYTAGLRESGRTYEVADLYRENFNPVFPAGDYIQFDGGEMPQHIRQEQARVERADAIAIISPLWWLGFPAMLKGWFDRVWSCGWAYEFANDPDGSLLPLRPYRILFTTGGSAGSFARNGYAEALDSLIRVGVLGWCGVSESSLVLLHDTGIDTSTTDAHLDFVRAVGAGPIVDRAPTPDPRRITILNSPVRARNIPDAPTMAAL</sequence>
<evidence type="ECO:0000313" key="5">
    <source>
        <dbReference type="Proteomes" id="UP000521748"/>
    </source>
</evidence>
<dbReference type="GO" id="GO:0003955">
    <property type="term" value="F:NAD(P)H dehydrogenase (quinone) activity"/>
    <property type="evidence" value="ECO:0007669"/>
    <property type="project" value="UniProtKB-EC"/>
</dbReference>
<organism evidence="4 5">
    <name type="scientific">Psychromicrobium silvestre</name>
    <dbReference type="NCBI Taxonomy" id="1645614"/>
    <lineage>
        <taxon>Bacteria</taxon>
        <taxon>Bacillati</taxon>
        <taxon>Actinomycetota</taxon>
        <taxon>Actinomycetes</taxon>
        <taxon>Micrococcales</taxon>
        <taxon>Micrococcaceae</taxon>
        <taxon>Psychromicrobium</taxon>
    </lineage>
</organism>
<dbReference type="GO" id="GO:0005829">
    <property type="term" value="C:cytosol"/>
    <property type="evidence" value="ECO:0007669"/>
    <property type="project" value="TreeGrafter"/>
</dbReference>
<name>A0A7Y9LT78_9MICC</name>
<evidence type="ECO:0000256" key="1">
    <source>
        <dbReference type="ARBA" id="ARBA00006252"/>
    </source>
</evidence>
<evidence type="ECO:0000256" key="2">
    <source>
        <dbReference type="ARBA" id="ARBA00023002"/>
    </source>
</evidence>
<dbReference type="PANTHER" id="PTHR10204:SF34">
    <property type="entry name" value="NAD(P)H DEHYDROGENASE [QUINONE] 1 ISOFORM 1"/>
    <property type="match status" value="1"/>
</dbReference>
<dbReference type="InterPro" id="IPR029039">
    <property type="entry name" value="Flavoprotein-like_sf"/>
</dbReference>
<dbReference type="RefSeq" id="WP_179388826.1">
    <property type="nucleotide sequence ID" value="NZ_JACBYQ010000001.1"/>
</dbReference>
<accession>A0A7Y9LT78</accession>
<protein>
    <submittedName>
        <fullName evidence="4">NAD(P)H dehydrogenase (Quinone)</fullName>
        <ecNumber evidence="4">1.6.5.2</ecNumber>
    </submittedName>
</protein>
<dbReference type="Proteomes" id="UP000521748">
    <property type="component" value="Unassembled WGS sequence"/>
</dbReference>
<feature type="domain" description="Flavodoxin-like fold" evidence="3">
    <location>
        <begin position="6"/>
        <end position="180"/>
    </location>
</feature>
<dbReference type="InterPro" id="IPR051545">
    <property type="entry name" value="NAD(P)H_dehydrogenase_qn"/>
</dbReference>
<dbReference type="EC" id="1.6.5.2" evidence="4"/>